<proteinExistence type="predicted"/>
<dbReference type="AlphaFoldDB" id="A0A498JX77"/>
<reference evidence="1 2" key="1">
    <citation type="submission" date="2018-10" db="EMBL/GenBank/DDBJ databases">
        <title>A high-quality apple genome assembly.</title>
        <authorList>
            <person name="Hu J."/>
        </authorList>
    </citation>
    <scope>NUCLEOTIDE SEQUENCE [LARGE SCALE GENOMIC DNA]</scope>
    <source>
        <strain evidence="2">cv. HFTH1</strain>
        <tissue evidence="1">Young leaf</tissue>
    </source>
</reference>
<protein>
    <submittedName>
        <fullName evidence="1">Uncharacterized protein</fullName>
    </submittedName>
</protein>
<evidence type="ECO:0000313" key="2">
    <source>
        <dbReference type="Proteomes" id="UP000290289"/>
    </source>
</evidence>
<comment type="caution">
    <text evidence="1">The sequence shown here is derived from an EMBL/GenBank/DDBJ whole genome shotgun (WGS) entry which is preliminary data.</text>
</comment>
<dbReference type="EMBL" id="RDQH01000331">
    <property type="protein sequence ID" value="RXH98092.1"/>
    <property type="molecule type" value="Genomic_DNA"/>
</dbReference>
<dbReference type="Proteomes" id="UP000290289">
    <property type="component" value="Chromosome 5"/>
</dbReference>
<accession>A0A498JX77</accession>
<evidence type="ECO:0000313" key="1">
    <source>
        <dbReference type="EMBL" id="RXH98092.1"/>
    </source>
</evidence>
<keyword evidence="2" id="KW-1185">Reference proteome</keyword>
<gene>
    <name evidence="1" type="ORF">DVH24_010417</name>
</gene>
<organism evidence="1 2">
    <name type="scientific">Malus domestica</name>
    <name type="common">Apple</name>
    <name type="synonym">Pyrus malus</name>
    <dbReference type="NCBI Taxonomy" id="3750"/>
    <lineage>
        <taxon>Eukaryota</taxon>
        <taxon>Viridiplantae</taxon>
        <taxon>Streptophyta</taxon>
        <taxon>Embryophyta</taxon>
        <taxon>Tracheophyta</taxon>
        <taxon>Spermatophyta</taxon>
        <taxon>Magnoliopsida</taxon>
        <taxon>eudicotyledons</taxon>
        <taxon>Gunneridae</taxon>
        <taxon>Pentapetalae</taxon>
        <taxon>rosids</taxon>
        <taxon>fabids</taxon>
        <taxon>Rosales</taxon>
        <taxon>Rosaceae</taxon>
        <taxon>Amygdaloideae</taxon>
        <taxon>Maleae</taxon>
        <taxon>Malus</taxon>
    </lineage>
</organism>
<sequence>MQGQLEKEAKRLKIVLSKFHNFPWSHSFQFYKSILQKLFSRHNCAANFQEDKSTPNLTCKTEYVFPKPRRIIS</sequence>
<name>A0A498JX77_MALDO</name>